<dbReference type="OrthoDB" id="118405at2"/>
<dbReference type="EMBL" id="CP009286">
    <property type="protein sequence ID" value="AIQ63944.1"/>
    <property type="molecule type" value="Genomic_DNA"/>
</dbReference>
<dbReference type="PANTHER" id="PTHR36109">
    <property type="entry name" value="MEMBRANE PROTEIN-RELATED"/>
    <property type="match status" value="1"/>
</dbReference>
<dbReference type="PANTHER" id="PTHR36109:SF2">
    <property type="entry name" value="MEMBRANE PROTEIN"/>
    <property type="match status" value="1"/>
</dbReference>
<keyword evidence="2" id="KW-0472">Membrane</keyword>
<sequence>MTKKIIGIFETEREATKAIQELQARGIPNEEISVVTKDRDELKNITEETATMAPEGVATGAATGGVVGGLAGLLAGIGALAIPGIGPFIAAGPIAAVLTGAAIGAGAGGLVGGLVGLGIPEDEAKEYEKHVNEGRIMVLVDDDGHSSDIHHIFRGNRSLNAHRYSSPVPDPARSSGQDATAVGSSAGLRGPVNEGNATDLSDRNKR</sequence>
<name>A0A089N5F2_9BACL</name>
<dbReference type="InterPro" id="IPR052948">
    <property type="entry name" value="Low_temp-induced_all0457"/>
</dbReference>
<gene>
    <name evidence="4" type="ORF">PSTEL_13455</name>
</gene>
<reference evidence="4 5" key="1">
    <citation type="submission" date="2014-08" db="EMBL/GenBank/DDBJ databases">
        <title>Comparative genomics of the Paenibacillus odorifer group.</title>
        <authorList>
            <person name="den Bakker H.C."/>
            <person name="Tsai Y.-C."/>
            <person name="Martin N."/>
            <person name="Korlach J."/>
            <person name="Wiedmann M."/>
        </authorList>
    </citation>
    <scope>NUCLEOTIDE SEQUENCE [LARGE SCALE GENOMIC DNA]</scope>
    <source>
        <strain evidence="4 5">DSM 14472</strain>
    </source>
</reference>
<protein>
    <submittedName>
        <fullName evidence="4">Low temperature-induced protein</fullName>
    </submittedName>
</protein>
<dbReference type="Pfam" id="PF11181">
    <property type="entry name" value="YflT"/>
    <property type="match status" value="1"/>
</dbReference>
<dbReference type="HOGENOM" id="CLU_083853_0_0_9"/>
<evidence type="ECO:0000313" key="4">
    <source>
        <dbReference type="EMBL" id="AIQ63944.1"/>
    </source>
</evidence>
<keyword evidence="5" id="KW-1185">Reference proteome</keyword>
<feature type="region of interest" description="Disordered" evidence="1">
    <location>
        <begin position="160"/>
        <end position="206"/>
    </location>
</feature>
<feature type="transmembrane region" description="Helical" evidence="2">
    <location>
        <begin position="61"/>
        <end position="82"/>
    </location>
</feature>
<evidence type="ECO:0000313" key="5">
    <source>
        <dbReference type="Proteomes" id="UP000029507"/>
    </source>
</evidence>
<evidence type="ECO:0000259" key="3">
    <source>
        <dbReference type="Pfam" id="PF11181"/>
    </source>
</evidence>
<feature type="transmembrane region" description="Helical" evidence="2">
    <location>
        <begin position="94"/>
        <end position="119"/>
    </location>
</feature>
<dbReference type="Proteomes" id="UP000029507">
    <property type="component" value="Chromosome"/>
</dbReference>
<evidence type="ECO:0000256" key="1">
    <source>
        <dbReference type="SAM" id="MobiDB-lite"/>
    </source>
</evidence>
<dbReference type="InterPro" id="IPR025889">
    <property type="entry name" value="GSP17M-like_dom"/>
</dbReference>
<keyword evidence="2" id="KW-1133">Transmembrane helix</keyword>
<dbReference type="RefSeq" id="WP_038695845.1">
    <property type="nucleotide sequence ID" value="NZ_CP009286.1"/>
</dbReference>
<proteinExistence type="predicted"/>
<feature type="domain" description="General stress protein 17M-like" evidence="3">
    <location>
        <begin position="5"/>
        <end position="74"/>
    </location>
</feature>
<dbReference type="AlphaFoldDB" id="A0A089N5F2"/>
<dbReference type="STRING" id="169760.PSTEL_13455"/>
<keyword evidence="2" id="KW-0812">Transmembrane</keyword>
<organism evidence="4 5">
    <name type="scientific">Paenibacillus stellifer</name>
    <dbReference type="NCBI Taxonomy" id="169760"/>
    <lineage>
        <taxon>Bacteria</taxon>
        <taxon>Bacillati</taxon>
        <taxon>Bacillota</taxon>
        <taxon>Bacilli</taxon>
        <taxon>Bacillales</taxon>
        <taxon>Paenibacillaceae</taxon>
        <taxon>Paenibacillus</taxon>
    </lineage>
</organism>
<dbReference type="KEGG" id="pste:PSTEL_13455"/>
<accession>A0A089N5F2</accession>
<evidence type="ECO:0000256" key="2">
    <source>
        <dbReference type="SAM" id="Phobius"/>
    </source>
</evidence>